<dbReference type="FunCoup" id="A0A7M7T536">
    <property type="interactions" value="2428"/>
</dbReference>
<dbReference type="Pfam" id="PF00076">
    <property type="entry name" value="RRM_1"/>
    <property type="match status" value="1"/>
</dbReference>
<keyword evidence="2" id="KW-0694">RNA-binding</keyword>
<dbReference type="InterPro" id="IPR035979">
    <property type="entry name" value="RBD_domain_sf"/>
</dbReference>
<feature type="compositionally biased region" description="Basic and acidic residues" evidence="3">
    <location>
        <begin position="260"/>
        <end position="432"/>
    </location>
</feature>
<dbReference type="AlphaFoldDB" id="A0A7M7T536"/>
<dbReference type="CTD" id="58517"/>
<dbReference type="EnsemblMetazoa" id="XM_030998687">
    <property type="protein sequence ID" value="XP_030854547"/>
    <property type="gene ID" value="LOC581150"/>
</dbReference>
<keyword evidence="1" id="KW-0507">mRNA processing</keyword>
<feature type="compositionally biased region" description="Basic and acidic residues" evidence="3">
    <location>
        <begin position="493"/>
        <end position="508"/>
    </location>
</feature>
<feature type="compositionally biased region" description="Polar residues" evidence="3">
    <location>
        <begin position="542"/>
        <end position="553"/>
    </location>
</feature>
<dbReference type="Proteomes" id="UP000007110">
    <property type="component" value="Unassembled WGS sequence"/>
</dbReference>
<dbReference type="KEGG" id="spu:581150"/>
<feature type="compositionally biased region" description="Basic and acidic residues" evidence="3">
    <location>
        <begin position="69"/>
        <end position="80"/>
    </location>
</feature>
<evidence type="ECO:0000313" key="6">
    <source>
        <dbReference type="EnsemblMetazoa" id="XP_030854547"/>
    </source>
</evidence>
<feature type="compositionally biased region" description="Low complexity" evidence="3">
    <location>
        <begin position="50"/>
        <end position="63"/>
    </location>
</feature>
<evidence type="ECO:0000259" key="4">
    <source>
        <dbReference type="PROSITE" id="PS50102"/>
    </source>
</evidence>
<dbReference type="PROSITE" id="PS50102">
    <property type="entry name" value="RRM"/>
    <property type="match status" value="1"/>
</dbReference>
<dbReference type="Gene3D" id="3.30.70.330">
    <property type="match status" value="1"/>
</dbReference>
<feature type="compositionally biased region" description="Basic and acidic residues" evidence="3">
    <location>
        <begin position="440"/>
        <end position="484"/>
    </location>
</feature>
<dbReference type="InterPro" id="IPR000504">
    <property type="entry name" value="RRM_dom"/>
</dbReference>
<name>A0A7M7T536_STRPU</name>
<dbReference type="SUPFAM" id="SSF101233">
    <property type="entry name" value="PWI domain"/>
    <property type="match status" value="1"/>
</dbReference>
<keyword evidence="7" id="KW-1185">Reference proteome</keyword>
<evidence type="ECO:0000259" key="5">
    <source>
        <dbReference type="PROSITE" id="PS51025"/>
    </source>
</evidence>
<reference evidence="6" key="2">
    <citation type="submission" date="2021-01" db="UniProtKB">
        <authorList>
            <consortium name="EnsemblMetazoa"/>
        </authorList>
    </citation>
    <scope>IDENTIFICATION</scope>
</reference>
<evidence type="ECO:0008006" key="8">
    <source>
        <dbReference type="Google" id="ProtNLM"/>
    </source>
</evidence>
<reference evidence="7" key="1">
    <citation type="submission" date="2015-02" db="EMBL/GenBank/DDBJ databases">
        <title>Genome sequencing for Strongylocentrotus purpuratus.</title>
        <authorList>
            <person name="Murali S."/>
            <person name="Liu Y."/>
            <person name="Vee V."/>
            <person name="English A."/>
            <person name="Wang M."/>
            <person name="Skinner E."/>
            <person name="Han Y."/>
            <person name="Muzny D.M."/>
            <person name="Worley K.C."/>
            <person name="Gibbs R.A."/>
        </authorList>
    </citation>
    <scope>NUCLEOTIDE SEQUENCE</scope>
</reference>
<dbReference type="OrthoDB" id="6275295at2759"/>
<protein>
    <recommendedName>
        <fullName evidence="8">RNA-binding protein 25</fullName>
    </recommendedName>
</protein>
<dbReference type="InterPro" id="IPR036483">
    <property type="entry name" value="PWI_dom_sf"/>
</dbReference>
<feature type="region of interest" description="Disordered" evidence="3">
    <location>
        <begin position="38"/>
        <end position="81"/>
    </location>
</feature>
<organism evidence="6 7">
    <name type="scientific">Strongylocentrotus purpuratus</name>
    <name type="common">Purple sea urchin</name>
    <dbReference type="NCBI Taxonomy" id="7668"/>
    <lineage>
        <taxon>Eukaryota</taxon>
        <taxon>Metazoa</taxon>
        <taxon>Echinodermata</taxon>
        <taxon>Eleutherozoa</taxon>
        <taxon>Echinozoa</taxon>
        <taxon>Echinoidea</taxon>
        <taxon>Euechinoidea</taxon>
        <taxon>Echinacea</taxon>
        <taxon>Camarodonta</taxon>
        <taxon>Echinidea</taxon>
        <taxon>Strongylocentrotidae</taxon>
        <taxon>Strongylocentrotus</taxon>
    </lineage>
</organism>
<dbReference type="GO" id="GO:0000381">
    <property type="term" value="P:regulation of alternative mRNA splicing, via spliceosome"/>
    <property type="evidence" value="ECO:0000318"/>
    <property type="project" value="GO_Central"/>
</dbReference>
<dbReference type="SUPFAM" id="SSF54928">
    <property type="entry name" value="RNA-binding domain, RBD"/>
    <property type="match status" value="1"/>
</dbReference>
<dbReference type="SMART" id="SM00311">
    <property type="entry name" value="PWI"/>
    <property type="match status" value="1"/>
</dbReference>
<dbReference type="InterPro" id="IPR034268">
    <property type="entry name" value="RBM25_RRM"/>
</dbReference>
<dbReference type="Gene3D" id="1.20.1390.10">
    <property type="entry name" value="PWI domain"/>
    <property type="match status" value="1"/>
</dbReference>
<dbReference type="PANTHER" id="PTHR18806:SF4">
    <property type="entry name" value="RNA-BINDING PROTEIN 25"/>
    <property type="match status" value="1"/>
</dbReference>
<proteinExistence type="predicted"/>
<evidence type="ECO:0000256" key="1">
    <source>
        <dbReference type="ARBA" id="ARBA00022664"/>
    </source>
</evidence>
<dbReference type="PROSITE" id="PS51025">
    <property type="entry name" value="PWI"/>
    <property type="match status" value="1"/>
</dbReference>
<feature type="compositionally biased region" description="Polar residues" evidence="3">
    <location>
        <begin position="569"/>
        <end position="586"/>
    </location>
</feature>
<dbReference type="GO" id="GO:0003729">
    <property type="term" value="F:mRNA binding"/>
    <property type="evidence" value="ECO:0000318"/>
    <property type="project" value="GO_Central"/>
</dbReference>
<dbReference type="CDD" id="cd12446">
    <property type="entry name" value="RRM_RBM25"/>
    <property type="match status" value="1"/>
</dbReference>
<dbReference type="RefSeq" id="XP_030854547.1">
    <property type="nucleotide sequence ID" value="XM_030998687.1"/>
</dbReference>
<dbReference type="FunFam" id="1.20.1390.10:FF:000004">
    <property type="entry name" value="RNA-binding motif protein 25"/>
    <property type="match status" value="1"/>
</dbReference>
<evidence type="ECO:0000256" key="2">
    <source>
        <dbReference type="PROSITE-ProRule" id="PRU00176"/>
    </source>
</evidence>
<accession>A0A7M7T536</accession>
<dbReference type="GO" id="GO:0006397">
    <property type="term" value="P:mRNA processing"/>
    <property type="evidence" value="ECO:0007669"/>
    <property type="project" value="UniProtKB-KW"/>
</dbReference>
<feature type="region of interest" description="Disordered" evidence="3">
    <location>
        <begin position="260"/>
        <end position="671"/>
    </location>
</feature>
<dbReference type="PANTHER" id="PTHR18806">
    <property type="entry name" value="RBM25 PROTEIN"/>
    <property type="match status" value="1"/>
</dbReference>
<dbReference type="InParanoid" id="A0A7M7T536"/>
<dbReference type="InterPro" id="IPR052768">
    <property type="entry name" value="RBM25"/>
</dbReference>
<feature type="compositionally biased region" description="Basic and acidic residues" evidence="3">
    <location>
        <begin position="604"/>
        <end position="616"/>
    </location>
</feature>
<feature type="domain" description="RRM" evidence="4">
    <location>
        <begin position="83"/>
        <end position="160"/>
    </location>
</feature>
<dbReference type="Pfam" id="PF01480">
    <property type="entry name" value="PWI"/>
    <property type="match status" value="1"/>
</dbReference>
<evidence type="ECO:0000256" key="3">
    <source>
        <dbReference type="SAM" id="MobiDB-lite"/>
    </source>
</evidence>
<dbReference type="GeneID" id="581150"/>
<feature type="compositionally biased region" description="Basic and acidic residues" evidence="3">
    <location>
        <begin position="223"/>
        <end position="242"/>
    </location>
</feature>
<dbReference type="InterPro" id="IPR012677">
    <property type="entry name" value="Nucleotide-bd_a/b_plait_sf"/>
</dbReference>
<feature type="region of interest" description="Disordered" evidence="3">
    <location>
        <begin position="209"/>
        <end position="242"/>
    </location>
</feature>
<feature type="domain" description="PWI" evidence="5">
    <location>
        <begin position="716"/>
        <end position="809"/>
    </location>
</feature>
<sequence>MAFQGGRPPFLSGAYPPGLQQQQYSQFGNMSQVRQNVRMPGLLPTPPGTALPNNNQSSNRSSSIVKPLVPKDDKIEDSNKPKTTVFVGNISDRAPDTLVRGLLGRCGPVLSWKRVQGASGKLQAFGFCEYGDPDASLRAIRLLHELEIGDRKLVVKVDGKTRTLLDEYLQTRDGDQTSELDDSTVREDSDVRNQVRRLVQDYSMQLQRTSEEKAFHGQKQKNSQKDEKQKAKDKLDDMNLEEEKKDLINREIDRFRQSYKDQREALEQKETPEEKEKSRREREKERERDRQRRDQIKERERRDRDRERDRHRETERERVREERERDERERYERDRSRDYDRDYDRERGGGRAERSERGERDGDRDRLEEEEDYEKRKLERKLREKEEAYQERLRNWETRERKKQRDHEKMMEKEESERNEMDKEGKRLKEFLEDYEDERDDPKYYKGSALERRRKEREKEEDSDNRDRRREREEIEDIKRRLMEEGGEDLDAEIEKLEIEREKHKQPQLEKLLTPRALQIKQELQPTLKSTFEPADAPMPPENNQGPRTPASESSDDDDGGGGFDPLPDNSSQSSEDDSTAATAQQMGFGRIQPVETLSPVDEEFQHHRLARDNQSMERNSGGPDSPPTNSNDGGYQRPLVSAQVGSKRKKLKVGDVFNQEESSDSAGKKKRKLVPIEYSEEEMKAVGQSQLIANAAEEKRKTIKNLIEKIPTAKDELFGYKVDWAIVDESLMDRRIKPWINKKIVEYIGEEEPTLTEFICSKLLLHSNAESILNDITMVLDEEAEVFVVKMWRLLIYEVEAKKHGLVK</sequence>
<dbReference type="OMA" id="DGCVNKK"/>
<evidence type="ECO:0000313" key="7">
    <source>
        <dbReference type="Proteomes" id="UP000007110"/>
    </source>
</evidence>
<dbReference type="InterPro" id="IPR002483">
    <property type="entry name" value="PWI_dom"/>
</dbReference>
<dbReference type="SMART" id="SM00360">
    <property type="entry name" value="RRM"/>
    <property type="match status" value="1"/>
</dbReference>